<feature type="region of interest" description="Disordered" evidence="1">
    <location>
        <begin position="186"/>
        <end position="207"/>
    </location>
</feature>
<proteinExistence type="predicted"/>
<evidence type="ECO:0000313" key="2">
    <source>
        <dbReference type="EMBL" id="QEM05560.1"/>
    </source>
</evidence>
<organism evidence="2 4">
    <name type="scientific">Mucilaginibacter rubeus</name>
    <dbReference type="NCBI Taxonomy" id="2027860"/>
    <lineage>
        <taxon>Bacteria</taxon>
        <taxon>Pseudomonadati</taxon>
        <taxon>Bacteroidota</taxon>
        <taxon>Sphingobacteriia</taxon>
        <taxon>Sphingobacteriales</taxon>
        <taxon>Sphingobacteriaceae</taxon>
        <taxon>Mucilaginibacter</taxon>
    </lineage>
</organism>
<dbReference type="Proteomes" id="UP000663940">
    <property type="component" value="Chromosome"/>
</dbReference>
<sequence length="343" mass="40074">MQHLKEFLTRIQTFNLRVIKQEVVDASDFNKIKRQQGNAYDITRETNYYDSFSYKSELRVLKDMALIDLLTLEEGLMSLQLEQLQKVLERIKLLWKNWHSHHSEWLQDYKDDYIFSIDLDKLFIVHNLQSSSSDIGITGAFVEDLADSIKLREKFLRELIRDIELRLNPPKPKITYEEFRKANGFPVEGNENDRLSDEDQTNAEPNKSAIRYPTFAAGMSSQFYEVLKDYFVTEDHVKLKKLLLNDQTSESPLIFRGNGNQLADAFKQLYDANLIVGCQQADLEKWLAPKFLYLSPKGKTSEFTEGYLNDLISTNMRPCKSPILKIEQKEDKFLILPVPRNKK</sequence>
<evidence type="ECO:0000313" key="3">
    <source>
        <dbReference type="EMBL" id="QTE51916.1"/>
    </source>
</evidence>
<evidence type="ECO:0000256" key="1">
    <source>
        <dbReference type="SAM" id="MobiDB-lite"/>
    </source>
</evidence>
<keyword evidence="5" id="KW-1185">Reference proteome</keyword>
<reference evidence="2 4" key="1">
    <citation type="submission" date="2019-08" db="EMBL/GenBank/DDBJ databases">
        <title>Comparative genome analysis confer to the adaptation heavy metal polluted environment.</title>
        <authorList>
            <person name="Li Y."/>
        </authorList>
    </citation>
    <scope>NUCLEOTIDE SEQUENCE [LARGE SCALE GENOMIC DNA]</scope>
    <source>
        <strain evidence="2 4">P2</strain>
    </source>
</reference>
<reference evidence="3 5" key="2">
    <citation type="submission" date="2021-03" db="EMBL/GenBank/DDBJ databases">
        <title>Mucilaginibacter strains isolated from gold and copper mining confer multi heavy-metal resistance.</title>
        <authorList>
            <person name="Li Y."/>
        </authorList>
    </citation>
    <scope>NUCLEOTIDE SEQUENCE [LARGE SCALE GENOMIC DNA]</scope>
    <source>
        <strain evidence="3 5">P2-4</strain>
    </source>
</reference>
<dbReference type="RefSeq" id="WP_112652182.1">
    <property type="nucleotide sequence ID" value="NZ_CP043451.1"/>
</dbReference>
<gene>
    <name evidence="2" type="ORF">DIU31_019305</name>
    <name evidence="3" type="ORF">J3L21_08180</name>
</gene>
<dbReference type="AlphaFoldDB" id="A0AAE6JHD3"/>
<protein>
    <submittedName>
        <fullName evidence="2">Uncharacterized protein</fullName>
    </submittedName>
</protein>
<dbReference type="Proteomes" id="UP000250557">
    <property type="component" value="Chromosome"/>
</dbReference>
<dbReference type="EMBL" id="CP071880">
    <property type="protein sequence ID" value="QTE51916.1"/>
    <property type="molecule type" value="Genomic_DNA"/>
</dbReference>
<evidence type="ECO:0000313" key="4">
    <source>
        <dbReference type="Proteomes" id="UP000250557"/>
    </source>
</evidence>
<evidence type="ECO:0000313" key="5">
    <source>
        <dbReference type="Proteomes" id="UP000663940"/>
    </source>
</evidence>
<dbReference type="EMBL" id="CP043451">
    <property type="protein sequence ID" value="QEM05560.1"/>
    <property type="molecule type" value="Genomic_DNA"/>
</dbReference>
<name>A0AAE6JHD3_9SPHI</name>
<accession>A0AAE6JHD3</accession>